<name>A0AAW1BWS2_CROAD</name>
<proteinExistence type="predicted"/>
<dbReference type="AlphaFoldDB" id="A0AAW1BWS2"/>
<evidence type="ECO:0000256" key="4">
    <source>
        <dbReference type="ARBA" id="ARBA00023136"/>
    </source>
</evidence>
<evidence type="ECO:0000256" key="5">
    <source>
        <dbReference type="SAM" id="MobiDB-lite"/>
    </source>
</evidence>
<evidence type="ECO:0000256" key="1">
    <source>
        <dbReference type="ARBA" id="ARBA00004141"/>
    </source>
</evidence>
<feature type="region of interest" description="Disordered" evidence="5">
    <location>
        <begin position="86"/>
        <end position="124"/>
    </location>
</feature>
<dbReference type="Proteomes" id="UP001474421">
    <property type="component" value="Unassembled WGS sequence"/>
</dbReference>
<reference evidence="7 8" key="1">
    <citation type="journal article" date="2024" name="Proc. Natl. Acad. Sci. U.S.A.">
        <title>The genetic regulatory architecture and epigenomic basis for age-related changes in rattlesnake venom.</title>
        <authorList>
            <person name="Hogan M.P."/>
            <person name="Holding M.L."/>
            <person name="Nystrom G.S."/>
            <person name="Colston T.J."/>
            <person name="Bartlett D.A."/>
            <person name="Mason A.J."/>
            <person name="Ellsworth S.A."/>
            <person name="Rautsaw R.M."/>
            <person name="Lawrence K.C."/>
            <person name="Strickland J.L."/>
            <person name="He B."/>
            <person name="Fraser P."/>
            <person name="Margres M.J."/>
            <person name="Gilbert D.M."/>
            <person name="Gibbs H.L."/>
            <person name="Parkinson C.L."/>
            <person name="Rokyta D.R."/>
        </authorList>
    </citation>
    <scope>NUCLEOTIDE SEQUENCE [LARGE SCALE GENOMIC DNA]</scope>
    <source>
        <strain evidence="7">DRR0105</strain>
    </source>
</reference>
<evidence type="ECO:0000256" key="3">
    <source>
        <dbReference type="ARBA" id="ARBA00022989"/>
    </source>
</evidence>
<dbReference type="PANTHER" id="PTHR11814">
    <property type="entry name" value="SULFATE TRANSPORTER"/>
    <property type="match status" value="1"/>
</dbReference>
<protein>
    <submittedName>
        <fullName evidence="7">Sulfate transporter-like</fullName>
    </submittedName>
</protein>
<dbReference type="InterPro" id="IPR001902">
    <property type="entry name" value="SLC26A/SulP_fam"/>
</dbReference>
<dbReference type="Pfam" id="PF00916">
    <property type="entry name" value="Sulfate_transp"/>
    <property type="match status" value="2"/>
</dbReference>
<feature type="domain" description="SLC26A/SulP transporter" evidence="6">
    <location>
        <begin position="204"/>
        <end position="262"/>
    </location>
</feature>
<gene>
    <name evidence="7" type="ORF">NXF25_005428</name>
</gene>
<evidence type="ECO:0000259" key="6">
    <source>
        <dbReference type="Pfam" id="PF00916"/>
    </source>
</evidence>
<comment type="caution">
    <text evidence="7">The sequence shown here is derived from an EMBL/GenBank/DDBJ whole genome shotgun (WGS) entry which is preliminary data.</text>
</comment>
<keyword evidence="4" id="KW-0472">Membrane</keyword>
<dbReference type="GO" id="GO:0016020">
    <property type="term" value="C:membrane"/>
    <property type="evidence" value="ECO:0007669"/>
    <property type="project" value="UniProtKB-SubCell"/>
</dbReference>
<keyword evidence="8" id="KW-1185">Reference proteome</keyword>
<sequence>MPVDVIAFRVQKTSNSPLELPRSSSSIATSQLPIATSPESGLQLRPDGLASRQVGWSWAVFKPADWREPNKQVSWLFGEGSGRLTRFSPRFPPPQLGRVKAKSAASRGKNKQRTGSQKGKPRNESLRMAAEANHVQPTLELAEETHGKGDDHSTGIYQVAMGLFQVGFISVFLSDSLLSGFVTGASLTILTSQAKYLLGLNIPRSKMFAKKHGYTVKPNQEMYAIGFCNIIPAFFHCFTTSAALAKTLVKDATGCKTQISGVRGEYIKKGEKHFLFHSVHQAVEYALCTYKHNGNRSSEI</sequence>
<organism evidence="7 8">
    <name type="scientific">Crotalus adamanteus</name>
    <name type="common">Eastern diamondback rattlesnake</name>
    <dbReference type="NCBI Taxonomy" id="8729"/>
    <lineage>
        <taxon>Eukaryota</taxon>
        <taxon>Metazoa</taxon>
        <taxon>Chordata</taxon>
        <taxon>Craniata</taxon>
        <taxon>Vertebrata</taxon>
        <taxon>Euteleostomi</taxon>
        <taxon>Lepidosauria</taxon>
        <taxon>Squamata</taxon>
        <taxon>Bifurcata</taxon>
        <taxon>Unidentata</taxon>
        <taxon>Episquamata</taxon>
        <taxon>Toxicofera</taxon>
        <taxon>Serpentes</taxon>
        <taxon>Colubroidea</taxon>
        <taxon>Viperidae</taxon>
        <taxon>Crotalinae</taxon>
        <taxon>Crotalus</taxon>
    </lineage>
</organism>
<feature type="domain" description="SLC26A/SulP transporter" evidence="6">
    <location>
        <begin position="154"/>
        <end position="201"/>
    </location>
</feature>
<keyword evidence="2" id="KW-0812">Transmembrane</keyword>
<comment type="subcellular location">
    <subcellularLocation>
        <location evidence="1">Membrane</location>
        <topology evidence="1">Multi-pass membrane protein</topology>
    </subcellularLocation>
</comment>
<accession>A0AAW1BWS2</accession>
<evidence type="ECO:0000313" key="8">
    <source>
        <dbReference type="Proteomes" id="UP001474421"/>
    </source>
</evidence>
<dbReference type="EMBL" id="JAOTOJ010000002">
    <property type="protein sequence ID" value="KAK9406654.1"/>
    <property type="molecule type" value="Genomic_DNA"/>
</dbReference>
<evidence type="ECO:0000256" key="2">
    <source>
        <dbReference type="ARBA" id="ARBA00022692"/>
    </source>
</evidence>
<evidence type="ECO:0000313" key="7">
    <source>
        <dbReference type="EMBL" id="KAK9406654.1"/>
    </source>
</evidence>
<keyword evidence="3" id="KW-1133">Transmembrane helix</keyword>
<dbReference type="InterPro" id="IPR011547">
    <property type="entry name" value="SLC26A/SulP_dom"/>
</dbReference>
<dbReference type="GO" id="GO:0055085">
    <property type="term" value="P:transmembrane transport"/>
    <property type="evidence" value="ECO:0007669"/>
    <property type="project" value="InterPro"/>
</dbReference>